<dbReference type="OrthoDB" id="656786at2759"/>
<evidence type="ECO:0008006" key="3">
    <source>
        <dbReference type="Google" id="ProtNLM"/>
    </source>
</evidence>
<dbReference type="PANTHER" id="PTHR34223:SF51">
    <property type="entry name" value="OS06G0556300 PROTEIN"/>
    <property type="match status" value="1"/>
</dbReference>
<dbReference type="Proteomes" id="UP000479710">
    <property type="component" value="Unassembled WGS sequence"/>
</dbReference>
<comment type="caution">
    <text evidence="1">The sequence shown here is derived from an EMBL/GenBank/DDBJ whole genome shotgun (WGS) entry which is preliminary data.</text>
</comment>
<proteinExistence type="predicted"/>
<reference evidence="1 2" key="1">
    <citation type="submission" date="2019-11" db="EMBL/GenBank/DDBJ databases">
        <title>Whole genome sequence of Oryza granulata.</title>
        <authorList>
            <person name="Li W."/>
        </authorList>
    </citation>
    <scope>NUCLEOTIDE SEQUENCE [LARGE SCALE GENOMIC DNA]</scope>
    <source>
        <strain evidence="2">cv. Menghai</strain>
        <tissue evidence="1">Leaf</tissue>
    </source>
</reference>
<name>A0A6G1CUM4_9ORYZ</name>
<dbReference type="AlphaFoldDB" id="A0A6G1CUM4"/>
<dbReference type="SUPFAM" id="SSF52047">
    <property type="entry name" value="RNI-like"/>
    <property type="match status" value="1"/>
</dbReference>
<accession>A0A6G1CUM4</accession>
<keyword evidence="2" id="KW-1185">Reference proteome</keyword>
<dbReference type="InterPro" id="IPR053197">
    <property type="entry name" value="F-box_SCFL_complex_component"/>
</dbReference>
<dbReference type="PANTHER" id="PTHR34223">
    <property type="entry name" value="OS11G0201299 PROTEIN"/>
    <property type="match status" value="1"/>
</dbReference>
<dbReference type="EMBL" id="SPHZ02000008">
    <property type="protein sequence ID" value="KAF0903850.1"/>
    <property type="molecule type" value="Genomic_DNA"/>
</dbReference>
<protein>
    <recommendedName>
        <fullName evidence="3">FBD domain-containing protein</fullName>
    </recommendedName>
</protein>
<organism evidence="1 2">
    <name type="scientific">Oryza meyeriana var. granulata</name>
    <dbReference type="NCBI Taxonomy" id="110450"/>
    <lineage>
        <taxon>Eukaryota</taxon>
        <taxon>Viridiplantae</taxon>
        <taxon>Streptophyta</taxon>
        <taxon>Embryophyta</taxon>
        <taxon>Tracheophyta</taxon>
        <taxon>Spermatophyta</taxon>
        <taxon>Magnoliopsida</taxon>
        <taxon>Liliopsida</taxon>
        <taxon>Poales</taxon>
        <taxon>Poaceae</taxon>
        <taxon>BOP clade</taxon>
        <taxon>Oryzoideae</taxon>
        <taxon>Oryzeae</taxon>
        <taxon>Oryzinae</taxon>
        <taxon>Oryza</taxon>
        <taxon>Oryza meyeriana</taxon>
    </lineage>
</organism>
<gene>
    <name evidence="1" type="ORF">E2562_029944</name>
</gene>
<sequence length="363" mass="41300">MQILSMCPYRDAVRTASVSRGWEHLHAQLPVVRFPMSRLGLRASLGKPSEPRVQSMERTLRRRCHEVGHHHTVKTLQIGFRKNVSFESRYADEFIALANASRLELHVQCEPRIPNEDAGEWSLELPPATTELRLRFYWYAVRPPRVHGPGVSSLRWLALDGLTVLRQVFLRTVFPSLEELHIVKCTLPASIEITSDSMPHLKRLRITNVTVMNDSTAGITVLADELTTLHVSCDCPTEPMSSSDPAAYCLRPRFRSLFNRYSCFHLRAPKLHVFHWSCCFADEVCVESVGRLSDVAVELAAGRLPRPWNEESKSLSVEECNKLMKGILGGLMPGLHPCCWNHIQRKCIVRDERWLSFEISSAP</sequence>
<evidence type="ECO:0000313" key="1">
    <source>
        <dbReference type="EMBL" id="KAF0903850.1"/>
    </source>
</evidence>
<evidence type="ECO:0000313" key="2">
    <source>
        <dbReference type="Proteomes" id="UP000479710"/>
    </source>
</evidence>